<dbReference type="Gene3D" id="2.130.10.10">
    <property type="entry name" value="YVTN repeat-like/Quinoprotein amine dehydrogenase"/>
    <property type="match status" value="2"/>
</dbReference>
<name>I0AKN2_IGNAJ</name>
<protein>
    <recommendedName>
        <fullName evidence="3">Glycosyl hydrolase</fullName>
    </recommendedName>
</protein>
<evidence type="ECO:0000313" key="2">
    <source>
        <dbReference type="Proteomes" id="UP000007394"/>
    </source>
</evidence>
<dbReference type="PROSITE" id="PS00018">
    <property type="entry name" value="EF_HAND_1"/>
    <property type="match status" value="1"/>
</dbReference>
<gene>
    <name evidence="1" type="ordered locus">IALB_1832</name>
</gene>
<dbReference type="InterPro" id="IPR036439">
    <property type="entry name" value="Dockerin_dom_sf"/>
</dbReference>
<sequence>MIKYLILLLIISAVVYSQTPYQWTLKQSGSSLGGPIDFNRLNPNLIYYGSNNTIYKSTNRGETFFITGTQVPNSSKIKCIILDDANLGTFVVAIESSPNDKVYKTTDDGNTWNLTNDEGQMSYFGIPITQDPSNPQILYMMIDTKFKKSTDFGSSWTTIATNFGPINAPCDIEVFPDTNIILIGDNGTGIFKSTDGGLTWSQKFSTSGEIPTIAIDFTNRGTAWATKWGGGGGFLKSTDFGETWIAQPSFNGINMWGVHTQPDNGNHIIAGCYSCNTSWRSKDGGQSWIQIPISSTNYQYVIIDSMTQFAAQGNGIYKLESPYFNVFDLTSLKVFLEGSFDGTTMVPDTITVELRNSTSPFSVVEQTKVFLNSAGVASARFYNLQNGTPYYIVIKHRNSIETWSSLPQSFSGNQLVYDFTDSQSKAYGNNLKLINGKWCIYSGDVNQDGFINSADMNLVYNDNVNGISGYTNSDLNNDFLTEIYDLYKVFVNNLLGVQKITPQSPISEK</sequence>
<evidence type="ECO:0008006" key="3">
    <source>
        <dbReference type="Google" id="ProtNLM"/>
    </source>
</evidence>
<dbReference type="CDD" id="cd15482">
    <property type="entry name" value="Sialidase_non-viral"/>
    <property type="match status" value="1"/>
</dbReference>
<dbReference type="KEGG" id="ial:IALB_1832"/>
<accession>I0AKN2</accession>
<dbReference type="eggNOG" id="COG4447">
    <property type="taxonomic scope" value="Bacteria"/>
</dbReference>
<organism evidence="1 2">
    <name type="scientific">Ignavibacterium album (strain DSM 19864 / JCM 16511 / NBRC 101810 / Mat9-16)</name>
    <dbReference type="NCBI Taxonomy" id="945713"/>
    <lineage>
        <taxon>Bacteria</taxon>
        <taxon>Pseudomonadati</taxon>
        <taxon>Ignavibacteriota</taxon>
        <taxon>Ignavibacteria</taxon>
        <taxon>Ignavibacteriales</taxon>
        <taxon>Ignavibacteriaceae</taxon>
        <taxon>Ignavibacterium</taxon>
    </lineage>
</organism>
<evidence type="ECO:0000313" key="1">
    <source>
        <dbReference type="EMBL" id="AFH49539.1"/>
    </source>
</evidence>
<dbReference type="RefSeq" id="WP_014560688.1">
    <property type="nucleotide sequence ID" value="NC_017464.1"/>
</dbReference>
<dbReference type="SUPFAM" id="SSF63446">
    <property type="entry name" value="Type I dockerin domain"/>
    <property type="match status" value="1"/>
</dbReference>
<dbReference type="OrthoDB" id="9764804at2"/>
<dbReference type="AlphaFoldDB" id="I0AKN2"/>
<dbReference type="GO" id="GO:0000272">
    <property type="term" value="P:polysaccharide catabolic process"/>
    <property type="evidence" value="ECO:0007669"/>
    <property type="project" value="InterPro"/>
</dbReference>
<dbReference type="PANTHER" id="PTHR43739:SF5">
    <property type="entry name" value="EXO-ALPHA-SIALIDASE"/>
    <property type="match status" value="1"/>
</dbReference>
<dbReference type="PANTHER" id="PTHR43739">
    <property type="entry name" value="XYLOGLUCANASE (EUROFUNG)"/>
    <property type="match status" value="1"/>
</dbReference>
<dbReference type="InterPro" id="IPR052025">
    <property type="entry name" value="Xyloglucanase_GH74"/>
</dbReference>
<dbReference type="HOGENOM" id="CLU_535038_0_0_10"/>
<proteinExistence type="predicted"/>
<dbReference type="STRING" id="945713.IALB_1832"/>
<dbReference type="Proteomes" id="UP000007394">
    <property type="component" value="Chromosome"/>
</dbReference>
<dbReference type="InterPro" id="IPR018247">
    <property type="entry name" value="EF_Hand_1_Ca_BS"/>
</dbReference>
<dbReference type="GO" id="GO:0010411">
    <property type="term" value="P:xyloglucan metabolic process"/>
    <property type="evidence" value="ECO:0007669"/>
    <property type="project" value="TreeGrafter"/>
</dbReference>
<reference evidence="1 2" key="1">
    <citation type="journal article" date="2012" name="Front. Microbiol.">
        <title>Complete genome of Ignavibacterium album, a metabolically versatile, flagellated, facultative anaerobe from the phylum Chlorobi.</title>
        <authorList>
            <person name="Liu Z."/>
            <person name="Frigaard N.-U."/>
            <person name="Vogl K."/>
            <person name="Iino T."/>
            <person name="Ohkuma M."/>
            <person name="Overmann J."/>
            <person name="Bryant D.A."/>
        </authorList>
    </citation>
    <scope>NUCLEOTIDE SEQUENCE [LARGE SCALE GENOMIC DNA]</scope>
    <source>
        <strain evidence="2">DSM 19864 / JCM 16511 / NBRC 101810 / Mat9-16</strain>
    </source>
</reference>
<dbReference type="EMBL" id="CP003418">
    <property type="protein sequence ID" value="AFH49539.1"/>
    <property type="molecule type" value="Genomic_DNA"/>
</dbReference>
<dbReference type="InterPro" id="IPR015943">
    <property type="entry name" value="WD40/YVTN_repeat-like_dom_sf"/>
</dbReference>
<keyword evidence="2" id="KW-1185">Reference proteome</keyword>
<dbReference type="SUPFAM" id="SSF110296">
    <property type="entry name" value="Oligoxyloglucan reducing end-specific cellobiohydrolase"/>
    <property type="match status" value="2"/>
</dbReference>